<evidence type="ECO:0000256" key="2">
    <source>
        <dbReference type="SAM" id="Phobius"/>
    </source>
</evidence>
<dbReference type="Pfam" id="PF02210">
    <property type="entry name" value="Laminin_G_2"/>
    <property type="match status" value="2"/>
</dbReference>
<feature type="domain" description="Laminin G" evidence="3">
    <location>
        <begin position="96"/>
        <end position="269"/>
    </location>
</feature>
<dbReference type="SUPFAM" id="SSF57196">
    <property type="entry name" value="EGF/Laminin"/>
    <property type="match status" value="1"/>
</dbReference>
<comment type="caution">
    <text evidence="1">Lacks conserved residue(s) required for the propagation of feature annotation.</text>
</comment>
<evidence type="ECO:0000259" key="3">
    <source>
        <dbReference type="PROSITE" id="PS50025"/>
    </source>
</evidence>
<dbReference type="WBParaSite" id="Hba_14918">
    <property type="protein sequence ID" value="Hba_14918"/>
    <property type="gene ID" value="Hba_14918"/>
</dbReference>
<organism evidence="4 5">
    <name type="scientific">Heterorhabditis bacteriophora</name>
    <name type="common">Entomopathogenic nematode worm</name>
    <dbReference type="NCBI Taxonomy" id="37862"/>
    <lineage>
        <taxon>Eukaryota</taxon>
        <taxon>Metazoa</taxon>
        <taxon>Ecdysozoa</taxon>
        <taxon>Nematoda</taxon>
        <taxon>Chromadorea</taxon>
        <taxon>Rhabditida</taxon>
        <taxon>Rhabditina</taxon>
        <taxon>Rhabditomorpha</taxon>
        <taxon>Strongyloidea</taxon>
        <taxon>Heterorhabditidae</taxon>
        <taxon>Heterorhabditis</taxon>
    </lineage>
</organism>
<dbReference type="PANTHER" id="PTHR15036:SF85">
    <property type="entry name" value="SP2353, ISOFORM A"/>
    <property type="match status" value="1"/>
</dbReference>
<feature type="domain" description="Laminin G" evidence="3">
    <location>
        <begin position="405"/>
        <end position="568"/>
    </location>
</feature>
<dbReference type="AlphaFoldDB" id="A0A1I7XC32"/>
<evidence type="ECO:0000313" key="5">
    <source>
        <dbReference type="WBParaSite" id="Hba_14918"/>
    </source>
</evidence>
<dbReference type="InterPro" id="IPR013320">
    <property type="entry name" value="ConA-like_dom_sf"/>
</dbReference>
<dbReference type="PROSITE" id="PS50025">
    <property type="entry name" value="LAM_G_DOMAIN"/>
    <property type="match status" value="2"/>
</dbReference>
<protein>
    <submittedName>
        <fullName evidence="5">LAM_G_DOMAIN domain-containing protein</fullName>
    </submittedName>
</protein>
<keyword evidence="2" id="KW-1133">Transmembrane helix</keyword>
<keyword evidence="4" id="KW-1185">Reference proteome</keyword>
<evidence type="ECO:0000256" key="1">
    <source>
        <dbReference type="PROSITE-ProRule" id="PRU00122"/>
    </source>
</evidence>
<name>A0A1I7XC32_HETBA</name>
<dbReference type="Proteomes" id="UP000095283">
    <property type="component" value="Unplaced"/>
</dbReference>
<dbReference type="CDD" id="cd00110">
    <property type="entry name" value="LamG"/>
    <property type="match status" value="2"/>
</dbReference>
<keyword evidence="2" id="KW-0812">Transmembrane</keyword>
<dbReference type="GO" id="GO:0016020">
    <property type="term" value="C:membrane"/>
    <property type="evidence" value="ECO:0007669"/>
    <property type="project" value="UniProtKB-SubCell"/>
</dbReference>
<proteinExistence type="predicted"/>
<sequence>MRSTVGMRLGGSEDAGDVRTLGSCADKDVLCEQLCVTLSPETYECGCWNDHILLSDGIGCKVNSTQIEISYTTTAPFVPTPRLKRDRTIWPREKDTAPLSFSGRNFAEFPVANSAYLETNITIEFKYAYVMFDAFTIVIIVAIIGPNIILRHDCGEGAIEDMYRGPFALDTWHTVTVWRKYCDRTEMRVDKKPLMVDLTEQFKFYKGITMDEGVFVGGAPSKVEFLDSKAGTYTGFQGCIRKVIVNDEVLLDTENEINWAVNIEDLEYCSPITQAQNSEEPKVLREIDLSTGLPYKHSGLIMRYSKRFKCFGMLSLSRFSYLFLLLQMNVALPFLLDYNEVIFENLVADRVLTEVNGGTKPLILLKAKENKQTIAPTVRTIIGKTSLELLNVTAPDTTTKQSTVLKAVEFSGGSFITVPAPNDIIDYLELRIHFKPNAHSGVLFLWQDRNNHLGLFLKKGFVNVLVTMGADTAILRSEDVVSLHQWHRAEVWRTGKGILMKVDRQSWVESQLSAVGAVLADPGMLFIGGFNSLLPHMYHLSGFHGCVKKVNHIINSSYSKNKNKNAIL</sequence>
<evidence type="ECO:0000313" key="4">
    <source>
        <dbReference type="Proteomes" id="UP000095283"/>
    </source>
</evidence>
<accession>A0A1I7XC32</accession>
<dbReference type="SMART" id="SM00282">
    <property type="entry name" value="LamG"/>
    <property type="match status" value="2"/>
</dbReference>
<keyword evidence="2" id="KW-0472">Membrane</keyword>
<reference evidence="5" key="1">
    <citation type="submission" date="2016-11" db="UniProtKB">
        <authorList>
            <consortium name="WormBaseParasite"/>
        </authorList>
    </citation>
    <scope>IDENTIFICATION</scope>
</reference>
<feature type="transmembrane region" description="Helical" evidence="2">
    <location>
        <begin position="127"/>
        <end position="150"/>
    </location>
</feature>
<dbReference type="InterPro" id="IPR001791">
    <property type="entry name" value="Laminin_G"/>
</dbReference>
<dbReference type="PANTHER" id="PTHR15036">
    <property type="entry name" value="PIKACHURIN-LIKE PROTEIN"/>
    <property type="match status" value="1"/>
</dbReference>
<dbReference type="SUPFAM" id="SSF49899">
    <property type="entry name" value="Concanavalin A-like lectins/glucanases"/>
    <property type="match status" value="2"/>
</dbReference>
<dbReference type="InterPro" id="IPR050372">
    <property type="entry name" value="Neurexin-related_CASP"/>
</dbReference>
<dbReference type="Gene3D" id="2.60.120.200">
    <property type="match status" value="2"/>
</dbReference>